<dbReference type="Proteomes" id="UP000708208">
    <property type="component" value="Unassembled WGS sequence"/>
</dbReference>
<dbReference type="PANTHER" id="PTHR10625:SF38">
    <property type="entry name" value="HISTONE DEACETYLASE 6, ISOFORM G"/>
    <property type="match status" value="1"/>
</dbReference>
<evidence type="ECO:0000259" key="1">
    <source>
        <dbReference type="Pfam" id="PF00850"/>
    </source>
</evidence>
<feature type="domain" description="Histone deacetylase" evidence="1">
    <location>
        <begin position="37"/>
        <end position="340"/>
    </location>
</feature>
<dbReference type="OrthoDB" id="424012at2759"/>
<sequence>MEGNISPKGNDGDKKTTGVIYDMRMVEHRCLWDDGYPEKPDRFTAIIQRCNELGLFERCVSLPPRFATEDELKRIHTKEHIDKLQAICESGISKEKGVDLDKLEYEASLYDYVYFHPSTYDLSLLATGCTIDLVNAVLNEELKNGMAIIRPPGHHAMKSEFCGYCYFNNVAIAAKAALDSGKANKILIVDFDVHHGQATQQAFYNDDRVLYFSTHRFDHGEFWPNLEESNFNFIGAGDGVGYNINIPLNKAGMGNSEFISVWHNILIPVAYQFNPDLIIVSAGYDAAVGCFEGEMDVTPQCYPHLIRPLMGLANGKVAVILEGGYCLQSLAEGAALTLRTLLGDPCPMIDPLTQPDQILVDSVLNSAYMLQSQWKHLSKVRFVKEVEASQVDNHHIPLVKFECHEPKLTIHPTRDCYPIQSDELKRAIKERLDNLTRFTSLAKATTQVCLVNPNSINFDIDSERNSRRILHLEKQELSEGLLNHRYLEQVNGGKLDQDSVASVIEAVAAVALGKAQSALVVTSCSGILSSIVTKYAREEFKLQRILHLDWTVQDETGAKAVFEDDPGVLGVSILNNDTDFLDSKNNPFINDNDDGGITVKIPFNPKLMGDAEYLAAFTKIILPIAYQFNPELLIVSGRFGEVHGQENEFEDIKITAEFYAHVTHLLSSLANGKLVFVLEDTLISAEAVGLVIKALLGNPLPKIKSDMSVYFALGEAILHVWRNYLQELQQGALRVAILPEAQPIIYSASGTTRAHISVQNSTEVWINGRTTLNNEKTTAPATTW</sequence>
<organism evidence="2 3">
    <name type="scientific">Allacma fusca</name>
    <dbReference type="NCBI Taxonomy" id="39272"/>
    <lineage>
        <taxon>Eukaryota</taxon>
        <taxon>Metazoa</taxon>
        <taxon>Ecdysozoa</taxon>
        <taxon>Arthropoda</taxon>
        <taxon>Hexapoda</taxon>
        <taxon>Collembola</taxon>
        <taxon>Symphypleona</taxon>
        <taxon>Sminthuridae</taxon>
        <taxon>Allacma</taxon>
    </lineage>
</organism>
<name>A0A8J2LH77_9HEXA</name>
<reference evidence="2" key="1">
    <citation type="submission" date="2021-06" db="EMBL/GenBank/DDBJ databases">
        <authorList>
            <person name="Hodson N. C."/>
            <person name="Mongue J. A."/>
            <person name="Jaron S. K."/>
        </authorList>
    </citation>
    <scope>NUCLEOTIDE SEQUENCE</scope>
</reference>
<dbReference type="PANTHER" id="PTHR10625">
    <property type="entry name" value="HISTONE DEACETYLASE HDAC1-RELATED"/>
    <property type="match status" value="1"/>
</dbReference>
<feature type="domain" description="Histone deacetylase" evidence="1">
    <location>
        <begin position="531"/>
        <end position="679"/>
    </location>
</feature>
<evidence type="ECO:0000313" key="3">
    <source>
        <dbReference type="Proteomes" id="UP000708208"/>
    </source>
</evidence>
<evidence type="ECO:0000313" key="2">
    <source>
        <dbReference type="EMBL" id="CAG7833830.1"/>
    </source>
</evidence>
<dbReference type="GO" id="GO:0004407">
    <property type="term" value="F:histone deacetylase activity"/>
    <property type="evidence" value="ECO:0007669"/>
    <property type="project" value="TreeGrafter"/>
</dbReference>
<keyword evidence="3" id="KW-1185">Reference proteome</keyword>
<accession>A0A8J2LH77</accession>
<comment type="caution">
    <text evidence="2">The sequence shown here is derived from an EMBL/GenBank/DDBJ whole genome shotgun (WGS) entry which is preliminary data.</text>
</comment>
<dbReference type="AlphaFoldDB" id="A0A8J2LH77"/>
<dbReference type="CDD" id="cd10002">
    <property type="entry name" value="HDAC10_HDAC6-dom1"/>
    <property type="match status" value="1"/>
</dbReference>
<proteinExistence type="predicted"/>
<dbReference type="GO" id="GO:0000118">
    <property type="term" value="C:histone deacetylase complex"/>
    <property type="evidence" value="ECO:0007669"/>
    <property type="project" value="TreeGrafter"/>
</dbReference>
<dbReference type="Pfam" id="PF00850">
    <property type="entry name" value="Hist_deacetyl"/>
    <property type="match status" value="2"/>
</dbReference>
<gene>
    <name evidence="2" type="ORF">AFUS01_LOCUS43408</name>
</gene>
<dbReference type="InterPro" id="IPR023801">
    <property type="entry name" value="His_deacetylse_dom"/>
</dbReference>
<dbReference type="GO" id="GO:0040029">
    <property type="term" value="P:epigenetic regulation of gene expression"/>
    <property type="evidence" value="ECO:0007669"/>
    <property type="project" value="TreeGrafter"/>
</dbReference>
<dbReference type="EMBL" id="CAJVCH010570036">
    <property type="protein sequence ID" value="CAG7833830.1"/>
    <property type="molecule type" value="Genomic_DNA"/>
</dbReference>
<protein>
    <recommendedName>
        <fullName evidence="1">Histone deacetylase domain-containing protein</fullName>
    </recommendedName>
</protein>